<feature type="chain" id="PRO_5042087932" evidence="2">
    <location>
        <begin position="27"/>
        <end position="53"/>
    </location>
</feature>
<organism evidence="3 4">
    <name type="scientific">Populus alba x Populus x berolinensis</name>
    <dbReference type="NCBI Taxonomy" id="444605"/>
    <lineage>
        <taxon>Eukaryota</taxon>
        <taxon>Viridiplantae</taxon>
        <taxon>Streptophyta</taxon>
        <taxon>Embryophyta</taxon>
        <taxon>Tracheophyta</taxon>
        <taxon>Spermatophyta</taxon>
        <taxon>Magnoliopsida</taxon>
        <taxon>eudicotyledons</taxon>
        <taxon>Gunneridae</taxon>
        <taxon>Pentapetalae</taxon>
        <taxon>rosids</taxon>
        <taxon>fabids</taxon>
        <taxon>Malpighiales</taxon>
        <taxon>Salicaceae</taxon>
        <taxon>Saliceae</taxon>
        <taxon>Populus</taxon>
    </lineage>
</organism>
<feature type="compositionally biased region" description="Basic residues" evidence="1">
    <location>
        <begin position="36"/>
        <end position="47"/>
    </location>
</feature>
<evidence type="ECO:0000313" key="4">
    <source>
        <dbReference type="Proteomes" id="UP001164929"/>
    </source>
</evidence>
<gene>
    <name evidence="3" type="ORF">NC653_025015</name>
</gene>
<accession>A0AAD6Q7J3</accession>
<proteinExistence type="predicted"/>
<dbReference type="AlphaFoldDB" id="A0AAD6Q7J3"/>
<feature type="region of interest" description="Disordered" evidence="1">
    <location>
        <begin position="21"/>
        <end position="53"/>
    </location>
</feature>
<reference evidence="3" key="1">
    <citation type="journal article" date="2023" name="Mol. Ecol. Resour.">
        <title>Chromosome-level genome assembly of a triploid poplar Populus alba 'Berolinensis'.</title>
        <authorList>
            <person name="Chen S."/>
            <person name="Yu Y."/>
            <person name="Wang X."/>
            <person name="Wang S."/>
            <person name="Zhang T."/>
            <person name="Zhou Y."/>
            <person name="He R."/>
            <person name="Meng N."/>
            <person name="Wang Y."/>
            <person name="Liu W."/>
            <person name="Liu Z."/>
            <person name="Liu J."/>
            <person name="Guo Q."/>
            <person name="Huang H."/>
            <person name="Sederoff R.R."/>
            <person name="Wang G."/>
            <person name="Qu G."/>
            <person name="Chen S."/>
        </authorList>
    </citation>
    <scope>NUCLEOTIDE SEQUENCE</scope>
    <source>
        <strain evidence="3">SC-2020</strain>
    </source>
</reference>
<feature type="signal peptide" evidence="2">
    <location>
        <begin position="1"/>
        <end position="26"/>
    </location>
</feature>
<dbReference type="EMBL" id="JAQIZT010000010">
    <property type="protein sequence ID" value="KAJ6981787.1"/>
    <property type="molecule type" value="Genomic_DNA"/>
</dbReference>
<evidence type="ECO:0000256" key="1">
    <source>
        <dbReference type="SAM" id="MobiDB-lite"/>
    </source>
</evidence>
<comment type="caution">
    <text evidence="3">The sequence shown here is derived from an EMBL/GenBank/DDBJ whole genome shotgun (WGS) entry which is preliminary data.</text>
</comment>
<dbReference type="Proteomes" id="UP001164929">
    <property type="component" value="Chromosome 10"/>
</dbReference>
<feature type="compositionally biased region" description="Pro residues" evidence="1">
    <location>
        <begin position="21"/>
        <end position="32"/>
    </location>
</feature>
<evidence type="ECO:0000256" key="2">
    <source>
        <dbReference type="SAM" id="SignalP"/>
    </source>
</evidence>
<keyword evidence="2" id="KW-0732">Signal</keyword>
<sequence length="53" mass="5952">MDAATPMLSWLLLLHILTVPPAPKLQTPPPNTPRKGPTRKIISRHPSFRMLTL</sequence>
<evidence type="ECO:0000313" key="3">
    <source>
        <dbReference type="EMBL" id="KAJ6981787.1"/>
    </source>
</evidence>
<name>A0AAD6Q7J3_9ROSI</name>
<keyword evidence="4" id="KW-1185">Reference proteome</keyword>
<protein>
    <submittedName>
        <fullName evidence="3">Uncharacterized protein</fullName>
    </submittedName>
</protein>